<protein>
    <submittedName>
        <fullName evidence="10">SARP family transcriptional regulator</fullName>
    </submittedName>
</protein>
<dbReference type="Gene3D" id="1.25.40.10">
    <property type="entry name" value="Tetratricopeptide repeat domain"/>
    <property type="match status" value="2"/>
</dbReference>
<proteinExistence type="inferred from homology"/>
<dbReference type="InterPro" id="IPR005158">
    <property type="entry name" value="BTAD"/>
</dbReference>
<reference evidence="10" key="1">
    <citation type="submission" date="2021-01" db="EMBL/GenBank/DDBJ databases">
        <title>Whole genome shotgun sequence of Planobispora rosea NBRC 15558.</title>
        <authorList>
            <person name="Komaki H."/>
            <person name="Tamura T."/>
        </authorList>
    </citation>
    <scope>NUCLEOTIDE SEQUENCE</scope>
    <source>
        <strain evidence="10">NBRC 15558</strain>
    </source>
</reference>
<comment type="caution">
    <text evidence="10">The sequence shown here is derived from an EMBL/GenBank/DDBJ whole genome shotgun (WGS) entry which is preliminary data.</text>
</comment>
<keyword evidence="2" id="KW-0677">Repeat</keyword>
<dbReference type="SMART" id="SM00862">
    <property type="entry name" value="Trans_reg_C"/>
    <property type="match status" value="1"/>
</dbReference>
<dbReference type="EMBL" id="BOOI01000089">
    <property type="protein sequence ID" value="GIH88745.1"/>
    <property type="molecule type" value="Genomic_DNA"/>
</dbReference>
<dbReference type="InterPro" id="IPR002182">
    <property type="entry name" value="NB-ARC"/>
</dbReference>
<gene>
    <name evidence="10" type="ORF">Pro02_71530</name>
</gene>
<evidence type="ECO:0000256" key="5">
    <source>
        <dbReference type="ARBA" id="ARBA00023163"/>
    </source>
</evidence>
<dbReference type="SUPFAM" id="SSF48452">
    <property type="entry name" value="TPR-like"/>
    <property type="match status" value="3"/>
</dbReference>
<feature type="domain" description="OmpR/PhoB-type" evidence="9">
    <location>
        <begin position="1"/>
        <end position="100"/>
    </location>
</feature>
<evidence type="ECO:0000259" key="9">
    <source>
        <dbReference type="PROSITE" id="PS51755"/>
    </source>
</evidence>
<dbReference type="InterPro" id="IPR036388">
    <property type="entry name" value="WH-like_DNA-bd_sf"/>
</dbReference>
<dbReference type="GO" id="GO:0006355">
    <property type="term" value="P:regulation of DNA-templated transcription"/>
    <property type="evidence" value="ECO:0007669"/>
    <property type="project" value="InterPro"/>
</dbReference>
<dbReference type="PANTHER" id="PTHR35807:SF1">
    <property type="entry name" value="TRANSCRIPTIONAL REGULATOR REDD"/>
    <property type="match status" value="1"/>
</dbReference>
<dbReference type="Proteomes" id="UP000655044">
    <property type="component" value="Unassembled WGS sequence"/>
</dbReference>
<organism evidence="10 11">
    <name type="scientific">Planobispora rosea</name>
    <dbReference type="NCBI Taxonomy" id="35762"/>
    <lineage>
        <taxon>Bacteria</taxon>
        <taxon>Bacillati</taxon>
        <taxon>Actinomycetota</taxon>
        <taxon>Actinomycetes</taxon>
        <taxon>Streptosporangiales</taxon>
        <taxon>Streptosporangiaceae</taxon>
        <taxon>Planobispora</taxon>
    </lineage>
</organism>
<dbReference type="InterPro" id="IPR027417">
    <property type="entry name" value="P-loop_NTPase"/>
</dbReference>
<dbReference type="SMART" id="SM01043">
    <property type="entry name" value="BTAD"/>
    <property type="match status" value="1"/>
</dbReference>
<name>A0A8J3WGP0_PLARO</name>
<evidence type="ECO:0000313" key="11">
    <source>
        <dbReference type="Proteomes" id="UP000655044"/>
    </source>
</evidence>
<dbReference type="CDD" id="cd15831">
    <property type="entry name" value="BTAD"/>
    <property type="match status" value="1"/>
</dbReference>
<keyword evidence="6" id="KW-0802">TPR repeat</keyword>
<dbReference type="Gene3D" id="3.40.50.300">
    <property type="entry name" value="P-loop containing nucleotide triphosphate hydrolases"/>
    <property type="match status" value="1"/>
</dbReference>
<keyword evidence="11" id="KW-1185">Reference proteome</keyword>
<dbReference type="InterPro" id="IPR019734">
    <property type="entry name" value="TPR_rpt"/>
</dbReference>
<dbReference type="InterPro" id="IPR001867">
    <property type="entry name" value="OmpR/PhoB-type_DNA-bd"/>
</dbReference>
<evidence type="ECO:0000256" key="6">
    <source>
        <dbReference type="PROSITE-ProRule" id="PRU00339"/>
    </source>
</evidence>
<accession>A0A8J3WGP0</accession>
<dbReference type="GO" id="GO:0000160">
    <property type="term" value="P:phosphorelay signal transduction system"/>
    <property type="evidence" value="ECO:0007669"/>
    <property type="project" value="InterPro"/>
</dbReference>
<dbReference type="Pfam" id="PF00931">
    <property type="entry name" value="NB-ARC"/>
    <property type="match status" value="1"/>
</dbReference>
<dbReference type="GO" id="GO:0043531">
    <property type="term" value="F:ADP binding"/>
    <property type="evidence" value="ECO:0007669"/>
    <property type="project" value="InterPro"/>
</dbReference>
<evidence type="ECO:0000256" key="1">
    <source>
        <dbReference type="ARBA" id="ARBA00005820"/>
    </source>
</evidence>
<feature type="compositionally biased region" description="Basic and acidic residues" evidence="8">
    <location>
        <begin position="270"/>
        <end position="283"/>
    </location>
</feature>
<feature type="repeat" description="TPR" evidence="6">
    <location>
        <begin position="813"/>
        <end position="846"/>
    </location>
</feature>
<comment type="similarity">
    <text evidence="1">Belongs to the AfsR/DnrI/RedD regulatory family.</text>
</comment>
<dbReference type="InterPro" id="IPR011990">
    <property type="entry name" value="TPR-like_helical_dom_sf"/>
</dbReference>
<evidence type="ECO:0000256" key="3">
    <source>
        <dbReference type="ARBA" id="ARBA00023015"/>
    </source>
</evidence>
<evidence type="ECO:0000256" key="7">
    <source>
        <dbReference type="PROSITE-ProRule" id="PRU01091"/>
    </source>
</evidence>
<evidence type="ECO:0000256" key="8">
    <source>
        <dbReference type="SAM" id="MobiDB-lite"/>
    </source>
</evidence>
<dbReference type="Pfam" id="PF03704">
    <property type="entry name" value="BTAD"/>
    <property type="match status" value="1"/>
</dbReference>
<dbReference type="SMART" id="SM00028">
    <property type="entry name" value="TPR"/>
    <property type="match status" value="5"/>
</dbReference>
<dbReference type="InterPro" id="IPR016032">
    <property type="entry name" value="Sig_transdc_resp-reg_C-effctor"/>
</dbReference>
<dbReference type="PANTHER" id="PTHR35807">
    <property type="entry name" value="TRANSCRIPTIONAL REGULATOR REDD-RELATED"/>
    <property type="match status" value="1"/>
</dbReference>
<dbReference type="Gene3D" id="1.10.10.10">
    <property type="entry name" value="Winged helix-like DNA-binding domain superfamily/Winged helix DNA-binding domain"/>
    <property type="match status" value="1"/>
</dbReference>
<dbReference type="PRINTS" id="PR00364">
    <property type="entry name" value="DISEASERSIST"/>
</dbReference>
<dbReference type="PROSITE" id="PS51755">
    <property type="entry name" value="OMPR_PHOB"/>
    <property type="match status" value="1"/>
</dbReference>
<dbReference type="Gene3D" id="1.10.8.430">
    <property type="entry name" value="Helical domain of apoptotic protease-activating factors"/>
    <property type="match status" value="1"/>
</dbReference>
<dbReference type="InterPro" id="IPR042197">
    <property type="entry name" value="Apaf_helical"/>
</dbReference>
<dbReference type="Pfam" id="PF13424">
    <property type="entry name" value="TPR_12"/>
    <property type="match status" value="2"/>
</dbReference>
<dbReference type="AlphaFoldDB" id="A0A8J3WGP0"/>
<sequence>MSPIAFGVLGPLEIIVEGRARSPGGSTQRALVAVLLLNTGCVVPVRELIDALWEDPPETALGQVQTRVWRLRTLLNGAEAQGGGNRPVLVTRPGGYLLQVERDALDFARFEDGVGRARALLAEAGTEAARAAAADLLEESLALWRGPAFSDVDVPAVRSAAAALEELRLLAVEERMEAALALGRHRDVVPELQDWVARHPFNERLRGQLMLALYRSERQAEALETYRDGHRLIVAELGVEPRRPLQDLHRDILLSAPRLDMPEAATAPPRLREARPRRPRELPPDIAGFTGRAAVVEQMAGLLSAPGPVPAVAAVSGRAGTGKTAVAVHVAHRIQERFPDGQFFVDLRGLDRRPVDASVVLARLLHRLGVEDGGDTADLSERSALYRAHMADRRVLLVLDNAGSEAQIRPLLPGGHGCAVIVTGRRRFGGLENAHSFDLDVLTEDEAVELLVRTVGPDRAGAGPDARRIVRLCGRLPLAIRVAGARLRGRPHWRLSRLVDLLADERHRLDTLHAGDMGVRASVALSYEGIDEHAARLFRLLGVLEAPTFAGWVAGPLLGVPDERAEELMEALVEARLIDVAHVDGDSGAVRYRIHDLLRLYARDRAAAEESAGSLDAALRRVFGRFLFMAEQAQARLPGGTALGWGSTPRVPLPEEELRRLMADPMAWFESERQTLVAVCDQLCARGLDELAWELCCCAGRFLGGRWHADVWLDVTRRALDVVRRAGNRLGEAHLLRSLGEHHLDLDRYPDAVQCAEGAAGIFTELGSPGCAAHARATAALAHARTGRLGTALRTLRRTLAVFTELGDRGGAARALRTLGLVHGDLGRYDAALDCYRQSLDLFTELGDRMGGALVVRHLGTLYLTIGDLDAAGPLLARSLDAFRECGDDVGEGFTLVDLGALYGARGDKDAARRALARALEIFVAVGDRYGRALTLHHLGTRYAEEGKTVRAGDCLDQAARIWADIGVSLWEARTRQARDEL</sequence>
<evidence type="ECO:0000256" key="4">
    <source>
        <dbReference type="ARBA" id="ARBA00023125"/>
    </source>
</evidence>
<dbReference type="InterPro" id="IPR051677">
    <property type="entry name" value="AfsR-DnrI-RedD_regulator"/>
</dbReference>
<dbReference type="GO" id="GO:0003677">
    <property type="term" value="F:DNA binding"/>
    <property type="evidence" value="ECO:0007669"/>
    <property type="project" value="UniProtKB-UniRule"/>
</dbReference>
<evidence type="ECO:0000256" key="2">
    <source>
        <dbReference type="ARBA" id="ARBA00022737"/>
    </source>
</evidence>
<dbReference type="SUPFAM" id="SSF46894">
    <property type="entry name" value="C-terminal effector domain of the bipartite response regulators"/>
    <property type="match status" value="1"/>
</dbReference>
<keyword evidence="4 7" id="KW-0238">DNA-binding</keyword>
<keyword evidence="3" id="KW-0805">Transcription regulation</keyword>
<dbReference type="SUPFAM" id="SSF52540">
    <property type="entry name" value="P-loop containing nucleoside triphosphate hydrolases"/>
    <property type="match status" value="1"/>
</dbReference>
<feature type="region of interest" description="Disordered" evidence="8">
    <location>
        <begin position="263"/>
        <end position="286"/>
    </location>
</feature>
<evidence type="ECO:0000313" key="10">
    <source>
        <dbReference type="EMBL" id="GIH88745.1"/>
    </source>
</evidence>
<feature type="DNA-binding region" description="OmpR/PhoB-type" evidence="7">
    <location>
        <begin position="1"/>
        <end position="100"/>
    </location>
</feature>
<keyword evidence="5" id="KW-0804">Transcription</keyword>
<dbReference type="PROSITE" id="PS50005">
    <property type="entry name" value="TPR"/>
    <property type="match status" value="1"/>
</dbReference>